<reference evidence="1" key="1">
    <citation type="submission" date="2020-12" db="EMBL/GenBank/DDBJ databases">
        <authorList>
            <person name="Iha C."/>
        </authorList>
    </citation>
    <scope>NUCLEOTIDE SEQUENCE</scope>
</reference>
<dbReference type="Proteomes" id="UP000708148">
    <property type="component" value="Unassembled WGS sequence"/>
</dbReference>
<comment type="caution">
    <text evidence="1">The sequence shown here is derived from an EMBL/GenBank/DDBJ whole genome shotgun (WGS) entry which is preliminary data.</text>
</comment>
<evidence type="ECO:0000313" key="1">
    <source>
        <dbReference type="EMBL" id="CAD7697009.1"/>
    </source>
</evidence>
<dbReference type="EMBL" id="CAJHUC010000590">
    <property type="protein sequence ID" value="CAD7697009.1"/>
    <property type="molecule type" value="Genomic_DNA"/>
</dbReference>
<keyword evidence="2" id="KW-1185">Reference proteome</keyword>
<protein>
    <submittedName>
        <fullName evidence="1">Uncharacterized protein</fullName>
    </submittedName>
</protein>
<sequence length="271" mass="28502">MCHGSEGTAEENTTFVTVIKCMGHWTEAGGNYSAYEPVGATASCSGAVHQKTLACVDVDEQPVFLATEYGCALNFSYEVVNNGEARNSSTVCQGVESVTEISSASPPDGDVTKENLQSMLEDVLPDGDSSNAPDSPDDQNVVDLQSLLDLGDVAITCNGQDTSLLAPCHGTLQIAVEGPKANTTESCKGWWFPVPAPGLIFACTGEWAVDASSAAGAEAQDCMGHTVLETRVSLAHGHHFRGARELCIGSSRRWGLAKAEHHWDDAPVAST</sequence>
<evidence type="ECO:0000313" key="2">
    <source>
        <dbReference type="Proteomes" id="UP000708148"/>
    </source>
</evidence>
<proteinExistence type="predicted"/>
<accession>A0A8S1IPV9</accession>
<gene>
    <name evidence="1" type="ORF">OSTQU699_LOCUS2370</name>
</gene>
<dbReference type="AlphaFoldDB" id="A0A8S1IPV9"/>
<name>A0A8S1IPV9_9CHLO</name>
<organism evidence="1 2">
    <name type="scientific">Ostreobium quekettii</name>
    <dbReference type="NCBI Taxonomy" id="121088"/>
    <lineage>
        <taxon>Eukaryota</taxon>
        <taxon>Viridiplantae</taxon>
        <taxon>Chlorophyta</taxon>
        <taxon>core chlorophytes</taxon>
        <taxon>Ulvophyceae</taxon>
        <taxon>TCBD clade</taxon>
        <taxon>Bryopsidales</taxon>
        <taxon>Ostreobineae</taxon>
        <taxon>Ostreobiaceae</taxon>
        <taxon>Ostreobium</taxon>
    </lineage>
</organism>